<evidence type="ECO:0000313" key="2">
    <source>
        <dbReference type="EMBL" id="MCX2725742.1"/>
    </source>
</evidence>
<organism evidence="2 3">
    <name type="scientific">Roseibium salinum</name>
    <dbReference type="NCBI Taxonomy" id="1604349"/>
    <lineage>
        <taxon>Bacteria</taxon>
        <taxon>Pseudomonadati</taxon>
        <taxon>Pseudomonadota</taxon>
        <taxon>Alphaproteobacteria</taxon>
        <taxon>Hyphomicrobiales</taxon>
        <taxon>Stappiaceae</taxon>
        <taxon>Roseibium</taxon>
    </lineage>
</organism>
<evidence type="ECO:0000256" key="1">
    <source>
        <dbReference type="SAM" id="SignalP"/>
    </source>
</evidence>
<dbReference type="RefSeq" id="WP_265966882.1">
    <property type="nucleotide sequence ID" value="NZ_JAPEVI010000003.1"/>
</dbReference>
<feature type="chain" id="PRO_5045957310" evidence="1">
    <location>
        <begin position="24"/>
        <end position="95"/>
    </location>
</feature>
<reference evidence="2 3" key="1">
    <citation type="journal article" date="2016" name="Int. J. Syst. Evol. Microbiol.">
        <title>Labrenzia salina sp. nov., isolated from the rhizosphere of the halophyte Arthrocnemum macrostachyum.</title>
        <authorList>
            <person name="Camacho M."/>
            <person name="Redondo-Gomez S."/>
            <person name="Rodriguez-Llorente I."/>
            <person name="Rohde M."/>
            <person name="Sproer C."/>
            <person name="Schumann P."/>
            <person name="Klenk H.P."/>
            <person name="Montero-Calasanz M.D.C."/>
        </authorList>
    </citation>
    <scope>NUCLEOTIDE SEQUENCE [LARGE SCALE GENOMIC DNA]</scope>
    <source>
        <strain evidence="2 3">DSM 29163</strain>
    </source>
</reference>
<dbReference type="InterPro" id="IPR042230">
    <property type="entry name" value="CusF_sf"/>
</dbReference>
<sequence>MNKFAGLMAAAILSISIPAVAVAADLTKGTVKKIDLKSKKVTIIHEELKNLDMPAMTMVFRVADEAMLESVQEGQEIEFAADRVNGNLTVIEINE</sequence>
<accession>A0ABT3R8V3</accession>
<feature type="signal peptide" evidence="1">
    <location>
        <begin position="1"/>
        <end position="23"/>
    </location>
</feature>
<keyword evidence="1" id="KW-0732">Signal</keyword>
<protein>
    <submittedName>
        <fullName evidence="2">Copper-binding protein</fullName>
    </submittedName>
</protein>
<name>A0ABT3R8V3_9HYPH</name>
<evidence type="ECO:0000313" key="3">
    <source>
        <dbReference type="Proteomes" id="UP001300261"/>
    </source>
</evidence>
<dbReference type="EMBL" id="JAPEVI010000003">
    <property type="protein sequence ID" value="MCX2725742.1"/>
    <property type="molecule type" value="Genomic_DNA"/>
</dbReference>
<dbReference type="InterPro" id="IPR021647">
    <property type="entry name" value="CusF_Ec"/>
</dbReference>
<comment type="caution">
    <text evidence="2">The sequence shown here is derived from an EMBL/GenBank/DDBJ whole genome shotgun (WGS) entry which is preliminary data.</text>
</comment>
<dbReference type="Proteomes" id="UP001300261">
    <property type="component" value="Unassembled WGS sequence"/>
</dbReference>
<keyword evidence="3" id="KW-1185">Reference proteome</keyword>
<dbReference type="Pfam" id="PF11604">
    <property type="entry name" value="CusF_Ec"/>
    <property type="match status" value="1"/>
</dbReference>
<gene>
    <name evidence="2" type="ORF">ON753_25845</name>
</gene>
<dbReference type="Gene3D" id="2.40.50.320">
    <property type="entry name" value="Copper binding periplasmic protein CusF"/>
    <property type="match status" value="1"/>
</dbReference>
<proteinExistence type="predicted"/>